<evidence type="ECO:0000256" key="2">
    <source>
        <dbReference type="ARBA" id="ARBA00022737"/>
    </source>
</evidence>
<evidence type="ECO:0000256" key="3">
    <source>
        <dbReference type="PROSITE-ProRule" id="PRU00708"/>
    </source>
</evidence>
<name>A0A2G2UWB5_CAPBA</name>
<dbReference type="Pfam" id="PF01535">
    <property type="entry name" value="PPR"/>
    <property type="match status" value="1"/>
</dbReference>
<organism evidence="4 5">
    <name type="scientific">Capsicum baccatum</name>
    <name type="common">Peruvian pepper</name>
    <dbReference type="NCBI Taxonomy" id="33114"/>
    <lineage>
        <taxon>Eukaryota</taxon>
        <taxon>Viridiplantae</taxon>
        <taxon>Streptophyta</taxon>
        <taxon>Embryophyta</taxon>
        <taxon>Tracheophyta</taxon>
        <taxon>Spermatophyta</taxon>
        <taxon>Magnoliopsida</taxon>
        <taxon>eudicotyledons</taxon>
        <taxon>Gunneridae</taxon>
        <taxon>Pentapetalae</taxon>
        <taxon>asterids</taxon>
        <taxon>lamiids</taxon>
        <taxon>Solanales</taxon>
        <taxon>Solanaceae</taxon>
        <taxon>Solanoideae</taxon>
        <taxon>Capsiceae</taxon>
        <taxon>Capsicum</taxon>
    </lineage>
</organism>
<reference evidence="5" key="2">
    <citation type="journal article" date="2017" name="J. Anim. Genet.">
        <title>Multiple reference genome sequences of hot pepper reveal the massive evolution of plant disease resistance genes by retroduplication.</title>
        <authorList>
            <person name="Kim S."/>
            <person name="Park J."/>
            <person name="Yeom S.-I."/>
            <person name="Kim Y.-M."/>
            <person name="Seo E."/>
            <person name="Kim K.-T."/>
            <person name="Kim M.-S."/>
            <person name="Lee J.M."/>
            <person name="Cheong K."/>
            <person name="Shin H.-S."/>
            <person name="Kim S.-B."/>
            <person name="Han K."/>
            <person name="Lee J."/>
            <person name="Park M."/>
            <person name="Lee H.-A."/>
            <person name="Lee H.-Y."/>
            <person name="Lee Y."/>
            <person name="Oh S."/>
            <person name="Lee J.H."/>
            <person name="Choi E."/>
            <person name="Choi E."/>
            <person name="Lee S.E."/>
            <person name="Jeon J."/>
            <person name="Kim H."/>
            <person name="Choi G."/>
            <person name="Song H."/>
            <person name="Lee J."/>
            <person name="Lee S.-C."/>
            <person name="Kwon J.-K."/>
            <person name="Lee H.-Y."/>
            <person name="Koo N."/>
            <person name="Hong Y."/>
            <person name="Kim R.W."/>
            <person name="Kang W.-H."/>
            <person name="Huh J.H."/>
            <person name="Kang B.-C."/>
            <person name="Yang T.-J."/>
            <person name="Lee Y.-H."/>
            <person name="Bennetzen J.L."/>
            <person name="Choi D."/>
        </authorList>
    </citation>
    <scope>NUCLEOTIDE SEQUENCE [LARGE SCALE GENOMIC DNA]</scope>
    <source>
        <strain evidence="5">cv. PBC81</strain>
    </source>
</reference>
<dbReference type="Pfam" id="PF13041">
    <property type="entry name" value="PPR_2"/>
    <property type="match status" value="2"/>
</dbReference>
<keyword evidence="5" id="KW-1185">Reference proteome</keyword>
<sequence>MFLPFTYANRGNKPILSLKMVYLFSTASSSSASGEFLKHLLNNKNGYGMERALNAVTCKLDSRCVDEVLEKCAVSDPQMGLRFFIWAGIQSKYRHSSYMYGRAYKLLEVDRKPQVIRDVIEGYRVQKCVTSGKMFKVLLNLCREGKDAVLGLWVLREMKESNCRPDTIAYNVVIRLLCEKGEMDEAMGLMSEMEVSDLYPDVITYVVMIKGLSEVGRLEEACGLTKAMRGHGCMPNTVAYSALLHGICRFGNLERALELLREMEKDGGQCKPNVVTYTTVVQNFVEKCQSIEALSILDQMKDFGCKPNRVLICTLIQGLCKDGHVEEAHRVINRVTESGIPYDSCCSLLVLSLFRIGKLNEAEIFFRKMLAGGLKPDGLTSSTIIRWLCQQSRILDGCHLIDAIEQSGSVSSIDSDIYSILMAGLCEANHLAEAAKLANLMVVKGIQLKGPFVKNVIECLKRCGKEDLASNIAPRCYPMSYPLQISHLLWLNMSWKMETLALQTRYLMNDSSELIPSRPGLVL</sequence>
<evidence type="ECO:0008006" key="6">
    <source>
        <dbReference type="Google" id="ProtNLM"/>
    </source>
</evidence>
<dbReference type="EMBL" id="MLFT02003258">
    <property type="protein sequence ID" value="PHT25051.1"/>
    <property type="molecule type" value="Genomic_DNA"/>
</dbReference>
<feature type="repeat" description="PPR" evidence="3">
    <location>
        <begin position="273"/>
        <end position="307"/>
    </location>
</feature>
<dbReference type="AlphaFoldDB" id="A0A2G2UWB5"/>
<dbReference type="Proteomes" id="UP000224567">
    <property type="component" value="Unassembled WGS sequence"/>
</dbReference>
<feature type="repeat" description="PPR" evidence="3">
    <location>
        <begin position="236"/>
        <end position="270"/>
    </location>
</feature>
<evidence type="ECO:0000256" key="1">
    <source>
        <dbReference type="ARBA" id="ARBA00007626"/>
    </source>
</evidence>
<feature type="repeat" description="PPR" evidence="3">
    <location>
        <begin position="201"/>
        <end position="235"/>
    </location>
</feature>
<feature type="repeat" description="PPR" evidence="3">
    <location>
        <begin position="414"/>
        <end position="448"/>
    </location>
</feature>
<comment type="caution">
    <text evidence="4">The sequence shown here is derived from an EMBL/GenBank/DDBJ whole genome shotgun (WGS) entry which is preliminary data.</text>
</comment>
<dbReference type="OrthoDB" id="185373at2759"/>
<dbReference type="NCBIfam" id="TIGR00756">
    <property type="entry name" value="PPR"/>
    <property type="match status" value="6"/>
</dbReference>
<evidence type="ECO:0000313" key="5">
    <source>
        <dbReference type="Proteomes" id="UP000224567"/>
    </source>
</evidence>
<dbReference type="PROSITE" id="PS51375">
    <property type="entry name" value="PPR"/>
    <property type="match status" value="6"/>
</dbReference>
<reference evidence="4 5" key="1">
    <citation type="journal article" date="2017" name="Genome Biol.">
        <title>New reference genome sequences of hot pepper reveal the massive evolution of plant disease-resistance genes by retroduplication.</title>
        <authorList>
            <person name="Kim S."/>
            <person name="Park J."/>
            <person name="Yeom S.I."/>
            <person name="Kim Y.M."/>
            <person name="Seo E."/>
            <person name="Kim K.T."/>
            <person name="Kim M.S."/>
            <person name="Lee J.M."/>
            <person name="Cheong K."/>
            <person name="Shin H.S."/>
            <person name="Kim S.B."/>
            <person name="Han K."/>
            <person name="Lee J."/>
            <person name="Park M."/>
            <person name="Lee H.A."/>
            <person name="Lee H.Y."/>
            <person name="Lee Y."/>
            <person name="Oh S."/>
            <person name="Lee J.H."/>
            <person name="Choi E."/>
            <person name="Choi E."/>
            <person name="Lee S.E."/>
            <person name="Jeon J."/>
            <person name="Kim H."/>
            <person name="Choi G."/>
            <person name="Song H."/>
            <person name="Lee J."/>
            <person name="Lee S.C."/>
            <person name="Kwon J.K."/>
            <person name="Lee H.Y."/>
            <person name="Koo N."/>
            <person name="Hong Y."/>
            <person name="Kim R.W."/>
            <person name="Kang W.H."/>
            <person name="Huh J.H."/>
            <person name="Kang B.C."/>
            <person name="Yang T.J."/>
            <person name="Lee Y.H."/>
            <person name="Bennetzen J.L."/>
            <person name="Choi D."/>
        </authorList>
    </citation>
    <scope>NUCLEOTIDE SEQUENCE [LARGE SCALE GENOMIC DNA]</scope>
    <source>
        <strain evidence="5">cv. PBC81</strain>
    </source>
</reference>
<keyword evidence="2" id="KW-0677">Repeat</keyword>
<gene>
    <name evidence="4" type="ORF">CQW23_35299</name>
</gene>
<dbReference type="Gene3D" id="1.25.40.10">
    <property type="entry name" value="Tetratricopeptide repeat domain"/>
    <property type="match status" value="4"/>
</dbReference>
<dbReference type="PANTHER" id="PTHR47941">
    <property type="entry name" value="PENTATRICOPEPTIDE REPEAT-CONTAINING PROTEIN 3, MITOCHONDRIAL"/>
    <property type="match status" value="1"/>
</dbReference>
<protein>
    <recommendedName>
        <fullName evidence="6">Pentatricopeptide repeat-containing protein</fullName>
    </recommendedName>
</protein>
<feature type="repeat" description="PPR" evidence="3">
    <location>
        <begin position="308"/>
        <end position="342"/>
    </location>
</feature>
<dbReference type="InterPro" id="IPR011990">
    <property type="entry name" value="TPR-like_helical_dom_sf"/>
</dbReference>
<dbReference type="Pfam" id="PF12854">
    <property type="entry name" value="PPR_1"/>
    <property type="match status" value="1"/>
</dbReference>
<evidence type="ECO:0000313" key="4">
    <source>
        <dbReference type="EMBL" id="PHT25051.1"/>
    </source>
</evidence>
<dbReference type="InterPro" id="IPR002885">
    <property type="entry name" value="PPR_rpt"/>
</dbReference>
<feature type="repeat" description="PPR" evidence="3">
    <location>
        <begin position="166"/>
        <end position="200"/>
    </location>
</feature>
<proteinExistence type="inferred from homology"/>
<accession>A0A2G2UWB5</accession>
<comment type="similarity">
    <text evidence="1">Belongs to the PPR family. P subfamily.</text>
</comment>